<protein>
    <submittedName>
        <fullName evidence="1">Uncharacterized protein</fullName>
    </submittedName>
</protein>
<keyword evidence="2" id="KW-1185">Reference proteome</keyword>
<reference evidence="1 2" key="1">
    <citation type="journal article" date="2017" name="Nature">
        <title>The Apostasia genome and the evolution of orchids.</title>
        <authorList>
            <person name="Zhang G.Q."/>
            <person name="Liu K.W."/>
            <person name="Li Z."/>
            <person name="Lohaus R."/>
            <person name="Hsiao Y.Y."/>
            <person name="Niu S.C."/>
            <person name="Wang J.Y."/>
            <person name="Lin Y.C."/>
            <person name="Xu Q."/>
            <person name="Chen L.J."/>
            <person name="Yoshida K."/>
            <person name="Fujiwara S."/>
            <person name="Wang Z.W."/>
            <person name="Zhang Y.Q."/>
            <person name="Mitsuda N."/>
            <person name="Wang M."/>
            <person name="Liu G.H."/>
            <person name="Pecoraro L."/>
            <person name="Huang H.X."/>
            <person name="Xiao X.J."/>
            <person name="Lin M."/>
            <person name="Wu X.Y."/>
            <person name="Wu W.L."/>
            <person name="Chen Y.Y."/>
            <person name="Chang S.B."/>
            <person name="Sakamoto S."/>
            <person name="Ohme-Takagi M."/>
            <person name="Yagi M."/>
            <person name="Zeng S.J."/>
            <person name="Shen C.Y."/>
            <person name="Yeh C.M."/>
            <person name="Luo Y.B."/>
            <person name="Tsai W.C."/>
            <person name="Van de Peer Y."/>
            <person name="Liu Z.J."/>
        </authorList>
    </citation>
    <scope>NUCLEOTIDE SEQUENCE [LARGE SCALE GENOMIC DNA]</scope>
    <source>
        <strain evidence="2">cv. Shenzhen</strain>
        <tissue evidence="1">Stem</tissue>
    </source>
</reference>
<gene>
    <name evidence="1" type="ORF">AXF42_Ash021581</name>
</gene>
<accession>A0A2H9ZSV2</accession>
<sequence length="127" mass="13806">MEEESMRGVKSTTEAQFIVVDLNLEPDGQEAASGFILVGQDGGDRALKRKSLSSGVPIAGLESTSNAVYPQNLAEMHCTDAVSGIWKRCPENYCSNAEAREFPENTVEMQNLLGVQKVTVEVKRTVT</sequence>
<dbReference type="AlphaFoldDB" id="A0A2H9ZSV2"/>
<proteinExistence type="predicted"/>
<evidence type="ECO:0000313" key="1">
    <source>
        <dbReference type="EMBL" id="PKA46364.1"/>
    </source>
</evidence>
<name>A0A2H9ZSV2_9ASPA</name>
<dbReference type="EMBL" id="KZ454217">
    <property type="protein sequence ID" value="PKA46364.1"/>
    <property type="molecule type" value="Genomic_DNA"/>
</dbReference>
<evidence type="ECO:0000313" key="2">
    <source>
        <dbReference type="Proteomes" id="UP000236161"/>
    </source>
</evidence>
<dbReference type="Proteomes" id="UP000236161">
    <property type="component" value="Unassembled WGS sequence"/>
</dbReference>
<organism evidence="1 2">
    <name type="scientific">Apostasia shenzhenica</name>
    <dbReference type="NCBI Taxonomy" id="1088818"/>
    <lineage>
        <taxon>Eukaryota</taxon>
        <taxon>Viridiplantae</taxon>
        <taxon>Streptophyta</taxon>
        <taxon>Embryophyta</taxon>
        <taxon>Tracheophyta</taxon>
        <taxon>Spermatophyta</taxon>
        <taxon>Magnoliopsida</taxon>
        <taxon>Liliopsida</taxon>
        <taxon>Asparagales</taxon>
        <taxon>Orchidaceae</taxon>
        <taxon>Apostasioideae</taxon>
        <taxon>Apostasia</taxon>
    </lineage>
</organism>